<dbReference type="EMBL" id="SPIA01000001">
    <property type="protein sequence ID" value="TFH68842.1"/>
    <property type="molecule type" value="Genomic_DNA"/>
</dbReference>
<dbReference type="InterPro" id="IPR013783">
    <property type="entry name" value="Ig-like_fold"/>
</dbReference>
<feature type="region of interest" description="Disordered" evidence="1">
    <location>
        <begin position="228"/>
        <end position="261"/>
    </location>
</feature>
<dbReference type="Gene3D" id="2.60.40.10">
    <property type="entry name" value="Immunoglobulins"/>
    <property type="match status" value="2"/>
</dbReference>
<dbReference type="OrthoDB" id="8884034at2"/>
<dbReference type="Pfam" id="PF19078">
    <property type="entry name" value="Big_12"/>
    <property type="match status" value="2"/>
</dbReference>
<evidence type="ECO:0000256" key="1">
    <source>
        <dbReference type="SAM" id="MobiDB-lite"/>
    </source>
</evidence>
<feature type="domain" description="Bacterial Ig-like" evidence="2">
    <location>
        <begin position="150"/>
        <end position="240"/>
    </location>
</feature>
<dbReference type="InterPro" id="IPR044048">
    <property type="entry name" value="Big_12"/>
</dbReference>
<dbReference type="Proteomes" id="UP000298133">
    <property type="component" value="Unassembled WGS sequence"/>
</dbReference>
<gene>
    <name evidence="3" type="ORF">E3W66_02500</name>
</gene>
<sequence length="1020" mass="104374">MLNFVLKQALNGAVTDLAAGVYATQSQSLYTLTVAGSDTIPDGLKLQRDGDDLVMLVDGEEVSRLTEFYSDEMAAQFSVNGSVDAASAEIGTSTLAELEGSGLVWPENELLAGLSEPASQLITPLNVAAAVALAGGIVAANDRDSAPAPAPTLVISGGSDTPTNSDVTFTFTFDIDVDGFTADDVVVTGGTKGSFTAVSATEYTLVVTPDDDSTDDITVDVAVGAAQSTAGTDSEAAEQETQAVDTAVEPPTLSYTDSANASDQLTNDATVTVSDLDAGASWEYSTDSGSSWTTGSGSSFELVDGSYGSGQVQVRQTDVVGNVSDPASLSAVMVDTAVATPTVDITTDSADGSDRITNDATITVSGLESGASWEYSLDGGSNWSSGDSSDNSFELADGVYDSGDVLVRQTDIAGNVSSNGALAAATIDTQISSTDSSVNDGDSDGLTNDATVTVDNIEAGASWEYSTDSGGSWTAGSGSSFELSDGSYADDEIRVRQTDVAGNTSNEELLDAIEVDSSVATPTVDITTDSAPGGATNGDRITNDATITVSGLESGASWEYSIDGGSNWSSGDSSGNSFELADGVYDSDDVLVRQTDVAGNVSSNGALAAATIDTVKPALLGIALAVDSGTDGSDQISNNGTVNITNLETDATWQYRYDGINWTAGTGTSFVLPEGTYTSVQVQQTDLAGNESGFFHSSSPADLGTTVIDITAPTVSITDNVEGTANGSVVFTFKFSEDVNGFAIDDIVVAGGTKGAFTKVADDEYTVVVTPPDASTTDITVDVAAGAAQDTSGNDSIVATQAVQPVAPPSTNTVVIFDFVTGKSSTVGGSRTFLETTDYDIYFIVNSGTVDLTMDGSNTWGGTLKLDADDKLYLIGDTNGATAGGYGAVYEARDRFTTTTLFGTVTRGAGTLVNTGTGNSAYQWITSEGDVGFQLLKNTGFGAGIGYGNANRKMTTVTEGYATPIEFYGAPFSSGFSFSMSGDNSGDIAAQGVLSTMPTFRIGTNNYFWNGSALTLTTPP</sequence>
<organism evidence="3 4">
    <name type="scientific">Gammaproteobacteria bacterium LSUCC0057</name>
    <dbReference type="NCBI Taxonomy" id="2559237"/>
    <lineage>
        <taxon>Bacteria</taxon>
        <taxon>Pseudomonadati</taxon>
        <taxon>Pseudomonadota</taxon>
        <taxon>Gammaproteobacteria</taxon>
        <taxon>Cellvibrionales</taxon>
        <taxon>Porticoccaceae</taxon>
        <taxon>SAR92 clade</taxon>
    </lineage>
</organism>
<protein>
    <recommendedName>
        <fullName evidence="2">Bacterial Ig-like domain-containing protein</fullName>
    </recommendedName>
</protein>
<evidence type="ECO:0000313" key="4">
    <source>
        <dbReference type="Proteomes" id="UP000298133"/>
    </source>
</evidence>
<reference evidence="3 4" key="1">
    <citation type="submission" date="2019-03" db="EMBL/GenBank/DDBJ databases">
        <title>Draft genome of Gammaproteobacteria bacterium LSUCC0057, a member of the SAR92 clade.</title>
        <authorList>
            <person name="Lanclos V.C."/>
            <person name="Doiron C."/>
            <person name="Henson M.W."/>
            <person name="Thrash J.C."/>
        </authorList>
    </citation>
    <scope>NUCLEOTIDE SEQUENCE [LARGE SCALE GENOMIC DNA]</scope>
    <source>
        <strain evidence="3 4">LSUCC0057</strain>
    </source>
</reference>
<name>A0A4Y8UKC2_9GAMM</name>
<dbReference type="AlphaFoldDB" id="A0A4Y8UKC2"/>
<keyword evidence="4" id="KW-1185">Reference proteome</keyword>
<proteinExistence type="predicted"/>
<evidence type="ECO:0000259" key="2">
    <source>
        <dbReference type="Pfam" id="PF19078"/>
    </source>
</evidence>
<accession>A0A4Y8UKC2</accession>
<evidence type="ECO:0000313" key="3">
    <source>
        <dbReference type="EMBL" id="TFH68842.1"/>
    </source>
</evidence>
<feature type="domain" description="Bacterial Ig-like" evidence="2">
    <location>
        <begin position="709"/>
        <end position="800"/>
    </location>
</feature>
<comment type="caution">
    <text evidence="3">The sequence shown here is derived from an EMBL/GenBank/DDBJ whole genome shotgun (WGS) entry which is preliminary data.</text>
</comment>